<dbReference type="HOGENOM" id="CLU_2906327_0_0_1"/>
<accession>E9FW00</accession>
<dbReference type="InParanoid" id="E9FW00"/>
<sequence length="62" mass="6666">MVVDGFLLYCMMPCRGSISEMCAGLLTDFTVQVVIEYVAWRTSAFPLAQGIAAANVLAAVHL</sequence>
<gene>
    <name evidence="1" type="ORF">DAPPUDRAFT_233876</name>
</gene>
<proteinExistence type="predicted"/>
<evidence type="ECO:0000313" key="2">
    <source>
        <dbReference type="Proteomes" id="UP000000305"/>
    </source>
</evidence>
<protein>
    <submittedName>
        <fullName evidence="1">Uncharacterized protein</fullName>
    </submittedName>
</protein>
<dbReference type="KEGG" id="dpx:DAPPUDRAFT_233876"/>
<dbReference type="EMBL" id="GL732525">
    <property type="protein sequence ID" value="EFX89012.1"/>
    <property type="molecule type" value="Genomic_DNA"/>
</dbReference>
<keyword evidence="2" id="KW-1185">Reference proteome</keyword>
<dbReference type="AlphaFoldDB" id="E9FW00"/>
<organism evidence="1 2">
    <name type="scientific">Daphnia pulex</name>
    <name type="common">Water flea</name>
    <dbReference type="NCBI Taxonomy" id="6669"/>
    <lineage>
        <taxon>Eukaryota</taxon>
        <taxon>Metazoa</taxon>
        <taxon>Ecdysozoa</taxon>
        <taxon>Arthropoda</taxon>
        <taxon>Crustacea</taxon>
        <taxon>Branchiopoda</taxon>
        <taxon>Diplostraca</taxon>
        <taxon>Cladocera</taxon>
        <taxon>Anomopoda</taxon>
        <taxon>Daphniidae</taxon>
        <taxon>Daphnia</taxon>
    </lineage>
</organism>
<reference evidence="1 2" key="1">
    <citation type="journal article" date="2011" name="Science">
        <title>The ecoresponsive genome of Daphnia pulex.</title>
        <authorList>
            <person name="Colbourne J.K."/>
            <person name="Pfrender M.E."/>
            <person name="Gilbert D."/>
            <person name="Thomas W.K."/>
            <person name="Tucker A."/>
            <person name="Oakley T.H."/>
            <person name="Tokishita S."/>
            <person name="Aerts A."/>
            <person name="Arnold G.J."/>
            <person name="Basu M.K."/>
            <person name="Bauer D.J."/>
            <person name="Caceres C.E."/>
            <person name="Carmel L."/>
            <person name="Casola C."/>
            <person name="Choi J.H."/>
            <person name="Detter J.C."/>
            <person name="Dong Q."/>
            <person name="Dusheyko S."/>
            <person name="Eads B.D."/>
            <person name="Frohlich T."/>
            <person name="Geiler-Samerotte K.A."/>
            <person name="Gerlach D."/>
            <person name="Hatcher P."/>
            <person name="Jogdeo S."/>
            <person name="Krijgsveld J."/>
            <person name="Kriventseva E.V."/>
            <person name="Kultz D."/>
            <person name="Laforsch C."/>
            <person name="Lindquist E."/>
            <person name="Lopez J."/>
            <person name="Manak J.R."/>
            <person name="Muller J."/>
            <person name="Pangilinan J."/>
            <person name="Patwardhan R.P."/>
            <person name="Pitluck S."/>
            <person name="Pritham E.J."/>
            <person name="Rechtsteiner A."/>
            <person name="Rho M."/>
            <person name="Rogozin I.B."/>
            <person name="Sakarya O."/>
            <person name="Salamov A."/>
            <person name="Schaack S."/>
            <person name="Shapiro H."/>
            <person name="Shiga Y."/>
            <person name="Skalitzky C."/>
            <person name="Smith Z."/>
            <person name="Souvorov A."/>
            <person name="Sung W."/>
            <person name="Tang Z."/>
            <person name="Tsuchiya D."/>
            <person name="Tu H."/>
            <person name="Vos H."/>
            <person name="Wang M."/>
            <person name="Wolf Y.I."/>
            <person name="Yamagata H."/>
            <person name="Yamada T."/>
            <person name="Ye Y."/>
            <person name="Shaw J.R."/>
            <person name="Andrews J."/>
            <person name="Crease T.J."/>
            <person name="Tang H."/>
            <person name="Lucas S.M."/>
            <person name="Robertson H.M."/>
            <person name="Bork P."/>
            <person name="Koonin E.V."/>
            <person name="Zdobnov E.M."/>
            <person name="Grigoriev I.V."/>
            <person name="Lynch M."/>
            <person name="Boore J.L."/>
        </authorList>
    </citation>
    <scope>NUCLEOTIDE SEQUENCE [LARGE SCALE GENOMIC DNA]</scope>
</reference>
<dbReference type="Proteomes" id="UP000000305">
    <property type="component" value="Unassembled WGS sequence"/>
</dbReference>
<evidence type="ECO:0000313" key="1">
    <source>
        <dbReference type="EMBL" id="EFX89012.1"/>
    </source>
</evidence>
<name>E9FW00_DAPPU</name>